<feature type="domain" description="Cadherin" evidence="18">
    <location>
        <begin position="378"/>
        <end position="473"/>
    </location>
</feature>
<evidence type="ECO:0000259" key="17">
    <source>
        <dbReference type="PROSITE" id="PS50026"/>
    </source>
</evidence>
<dbReference type="GO" id="GO:0043005">
    <property type="term" value="C:neuron projection"/>
    <property type="evidence" value="ECO:0007669"/>
    <property type="project" value="UniProtKB-ARBA"/>
</dbReference>
<dbReference type="PROSITE" id="PS00022">
    <property type="entry name" value="EGF_1"/>
    <property type="match status" value="1"/>
</dbReference>
<reference evidence="19" key="2">
    <citation type="submission" date="2025-09" db="UniProtKB">
        <authorList>
            <consortium name="Ensembl"/>
        </authorList>
    </citation>
    <scope>IDENTIFICATION</scope>
</reference>
<dbReference type="GO" id="GO:0005509">
    <property type="term" value="F:calcium ion binding"/>
    <property type="evidence" value="ECO:0007669"/>
    <property type="project" value="UniProtKB-UniRule"/>
</dbReference>
<keyword evidence="20" id="KW-1185">Reference proteome</keyword>
<dbReference type="FunFam" id="2.10.25.10:FF:000172">
    <property type="entry name" value="FAT atypical cadherin 3"/>
    <property type="match status" value="1"/>
</dbReference>
<feature type="domain" description="Cadherin" evidence="18">
    <location>
        <begin position="3091"/>
        <end position="3193"/>
    </location>
</feature>
<feature type="domain" description="Cadherin" evidence="18">
    <location>
        <begin position="161"/>
        <end position="268"/>
    </location>
</feature>
<feature type="domain" description="Cadherin" evidence="18">
    <location>
        <begin position="2159"/>
        <end position="2259"/>
    </location>
</feature>
<dbReference type="InterPro" id="IPR015919">
    <property type="entry name" value="Cadherin-like_sf"/>
</dbReference>
<dbReference type="InterPro" id="IPR001881">
    <property type="entry name" value="EGF-like_Ca-bd_dom"/>
</dbReference>
<evidence type="ECO:0000256" key="13">
    <source>
        <dbReference type="PROSITE-ProRule" id="PRU00043"/>
    </source>
</evidence>
<feature type="domain" description="Cadherin" evidence="18">
    <location>
        <begin position="1768"/>
        <end position="1900"/>
    </location>
</feature>
<keyword evidence="2" id="KW-0217">Developmental protein</keyword>
<feature type="domain" description="Cadherin" evidence="18">
    <location>
        <begin position="3300"/>
        <end position="3406"/>
    </location>
</feature>
<dbReference type="InterPro" id="IPR000742">
    <property type="entry name" value="EGF"/>
</dbReference>
<dbReference type="Ensembl" id="ENSSDUT00000015932.1">
    <property type="protein sequence ID" value="ENSSDUP00000015645.1"/>
    <property type="gene ID" value="ENSSDUG00000009489.1"/>
</dbReference>
<dbReference type="PROSITE" id="PS50025">
    <property type="entry name" value="LAM_G_DOMAIN"/>
    <property type="match status" value="1"/>
</dbReference>
<dbReference type="FunFam" id="2.60.40.60:FF:000035">
    <property type="entry name" value="Protocadherin Fat 3"/>
    <property type="match status" value="1"/>
</dbReference>
<feature type="domain" description="Cadherin" evidence="18">
    <location>
        <begin position="727"/>
        <end position="831"/>
    </location>
</feature>
<sequence length="4033" mass="442550">MLPLPGLSLLFHFISVFLLLLLLHFPSTRAQFLPEPRSGQGLLLFTQPAYNASIFENSATRTYTRSEVKMGIILAPPRSLDIKYSISSGDNEGIFQAEEFVMGDFCFLRIRTNGGSGAILNREVQDNYTLTVKASAPGGLEALATVYIKVLDTNDLRPLFSPTSYSFIVPESAPLGTSIGHVTATDADVGSNGEFYYFFSNKVELFAVHPTSGVITLTGQPRVDKRKRFELEVQVVDRGMKLYGNSGISSTARLVLTVERVNEFAPVLSTVAVIPSWTDKDPVYAIVTVEDKDEGVSGDIEWVSIIEGDPLEQFVVDRSPVGNEYRVKASEFVDWDTFPYGCNLTLQAKDRGIPPKFSNTQVVQLLFTKPDPVLAIFEKDVYVVKLSEIAPPGTIVEVVKISQASLSVNYSFSSLSDPIYFDINPSTGVITTTRQLTRISQDFMEMEVVDIISQQQARVQITIEDANDNSPVFNRPFYDILINESLPIGTVVLVVSAVDYDKGENGYVTHTIGGEQSLPFTIDQDSGEVRITTDLDFESSDDIYTFAVRASDWGSPYRRESEVNVTVRLININDNQPLFERVSCRGMISRDYPVRQTIVTLSAVDMDELGMVMYKIVSGNELDYFNINPDSGALSLKRSLAADNLKNGIFNLKVVATDGELFSDPTFVNVSVVRGRVPHRGFNCRETRVAQLLAEKMLSKASAMARPRPDERYTDLFSMNKQAPQFEALPTSILVREDLIAGASVFQVRARDGDTGFNGRVLFSISDGNKENCFNINMETGLITVLQPLDRERVDRYFLNITIYDQGVPQMSSWRLLTVIVEDANDNDPEFYQDSFSALVSENSAVGMEVVSITAFDRDMGQNGQLSYVMLTSVPQFGIDSETGSVFVASSLDRETIPVFTLKVEVRDKAERGTRRSSVTTLSIILEDVNDCAPAFIPSSYSARVLEDLPPGAVITWVQALDPDIGPGGQVRYSLINDFNGTFEVGDVTICILLTELDFEKQQFFNLTVLAEDRGVPSLRSETFVEVEVVDVNENLYAPYFPDFAVRGSVKENSRAGTSVLTVSAKDDDKGRDGVLRYSVRGGSGLGTFTIDEDTGVIYTAGILDCETKDSYWLTVYATDRGVTPLSASIEVFIQVEDVNDNAPLTSDPIYHPVVMENSPKDVSVIHIQAQDPDLTATPSRLSYRITAGNPQNFFSINPKTGLITTTARKLDREQQAEHFLEVTVIDGPVTTRQSTVWVIVHIEDQNDNPPTFPEVTYRISLPERDRNKRGEPVYRVFAYDRDLGANGNITYSIVDGNDDEKFSVDPRTAMVSSKKMVTAGSYDILTIKAEDSGDPPLWSTVKLHVEWIRKPVPSPLPLLFTQRSYNFSISETAAVAQPVGVVAVGQSSTPVWFNIIGTFDMQFDLQVGVGTLVVAKPLDAEVQSVYNMTVQVTDGTNFATVFIRIQDSNDNPPVFSQPAYDVSVSEDVPVDTELLRVRASDMDERARLSFSIYGSVDPASMRLFRVNPGTGVVYIADRLDYEARTQHILTIMVKDQEFPFNRDLARILVAVEDSNDNIPYFTSTVYDAVAYESSPVGTSVLQVTALDKDNGINGQLTYTVEAGNTAGVFGIDNATGLIFVARDLDLTCVGFYTLTVRVTDSGFPPLMATASVRISMILSDFSKPKFSQKEYQAEIMENSTIGTYVTTVSALSRSTLVYDIIRGNEERCFFINHHTGVISTRRLLDFEQTTSYFLVVQALSMAGMEASTSVIVQVGDVNDSPPVFQQIRYQYLGEISEAAPVNSVVLGKNGNPLVIQATDKDRNHNALLVFQIIDDTARMFFSVDSGTGSIRTIASLDYETFSEFLFRVHVRDSGQPPRSVININDSPPKFSQDAYEAVLLLPTYMRVEVLRVESIKPMLVYSLVDSNVEYFSVEPLSPSVCVCFKVWDGRFSSMASITVLVREAIDSGLLFTFPVYSASIPENIPNVTIVTVVNTVGHRLNEPLRYTLLNPGGRFIIRPTCGVVLTTGVPFDREEEESYELVVEVSREDEILRVARVTVQVQVEDVNDNAPEFVNLPYYAAVQVEAEPGSAIFRVSAVDQDYGLNGEVTYSLKEPHRNFQVRVNPVTGELTLKRAFEVDLSNAEYKLVLVATDSGFPRLSSDVELPVTVVNKAMPVFDKPFYGVTVREDVDISTSVLCINATSPEGQSVIFSITDGDTALQFDIGFDTGVISVIYALDYETMQYYRLTVKATDTLTGAKSEVDVDIVVLDVNDNPPLFQNNSYATVLPENSMIGTTVLQVFAQDQDSEKNARVSYQILSDIYNSSDFFHIDSNSGLVFTARLLDYELVQRYNFIVRATDSGDPALSSDVSVTVTVTDTNDNPPNFSQTLYEAFVSELAPRGHFVTCVQASDADICDAHRLRYSILSGNERMTFMMEPDTGVLSLSNKRRQGMKLSYQLNVSVSDGVFTNTAQVIVRVLGANLYSPVFSQRFYLAEVQENATPGSKVIQVRATDEDSGLFGQITYSFINDLGKTQFTIDADGVISTLQKLDRENPLNKDMVLTVMALDGGGRASFCTVRVVLADENDNAPRFRAVEYRMSIKANVAKGSLVTQIQATDPDAGSNGRITYSLYSEARLSLEIHGNKKTSSVKPDGTVLSFFVKATDCGSPAKHSLVSAFIHVVPPDAFVPSFSQPQYSFTIPEDTAVGTALGSVYMGPTQTGFFTAVGGETLDSNEGGTFLVERETGLIRLVKPLDYEQVSNFRFKVAATTRRDLIEAVSTVDVEILDVNDNKPVFETNTYVATVMEGMPVGTRVVQVRALDPDWGSNGQKDARSFTGPITLNSVFALDSKTGWITTVSQMDHEACSSYSFEVVASDLGELQSLSSTTVVTITVSDVNDNPPRFERELYRGAVKESDPLGEVVAVLKTKDRDGTDQNRQVNFYITGGNPRGVFGLALVQGEWKVYVSGLLDREQQDWYLLNITASDGLYVARTAVEVTVMDANDNSPICNQAVYSASFPEDIPTNKGILTVGATDADSGSSAEIQYSLFGIGVEDFYMDANTGELRTATVMDREMTPTYKLIAQATDGGGLFCRSDISLKVLDVNDNAPSFSSTHYLASVYENAAPKALLTRLQASDPDEGLNRTVVYSLVDSVNGFFSIDPVSGMVILEKSLDRESRDSYRVRVQATDQAGQQGALSTQVGWEGPSDTDSVSVVFLRDYAVTVPEDVAVGTEVLRVLATSADIGPNAEITYRIRSGNELRKFTIDRNLGSISVADDLDFEVCKDYYLTVEAWDSGNPPLSTATMVTIELMDVNDNAPAFSQDIYNVLISEDASVGQTITRVLAEDLDSQVNGRITYSILKGDRTNHFWIDPVAGLLKVNKRLDRELNIQSPYSLSVQAFDSGSPAMSSTVTVNIDISDVNDNPPVFTPANSTAVIQLNQAAGTTLLKLSVSDKDSTRNGPPFEFRIVSGNEGNFLSLDQGGTLRSNRVIGPEASDSGKPSLSSSSWVFLRVIGNSQYKPTVSPLEIFIVMVTDTFPGGPVGRIYATDRDPNDALSFTQKPQPKSMFIINRQDGSIVALPGLEPGRYQMNATVSDGRFAVIADVSVQVEQVTDVLLRSALNLRFSSLSPEDLLGRYLSQIKLTLRGLAGWKWSPGQQDPLHILGVQPVIRTADVDLLLAMERPETSGSGRMGGFYSQQELSAKLEDAAVRGQIRGVLAGALVVSSACSGELECGDRVCEQTLVMESGSPVTYSTERVSLVSPRFNRIDTCTCPGEHCTCNRSGQSGEMRLGLRIRTLQRRGVIMFTRVNPCTMLKLFSLFLPQIEGGRLWFQLDCDNTLGIMGISGRPINDGLWHAVALELTRNYTLLSLDDSYVERGPGLGDRGARGPPRAQDGFQGCLGSLMLNGNELPLQNKRSRYAEIAGLSEVKLGCVLYPDPCVSQPCLNGAICSSLPSGGFLCSCSAGFTGGRCEIELTSCMPNPCQNGGDCTPVGSAFLSTCCTRLAWGQRGLSLKLCVCQAHQRPRAPTVRWAAMVTGPLPVRAVRYVKLSLATY</sequence>
<dbReference type="FunFam" id="2.60.40.60:FF:000033">
    <property type="entry name" value="FAT atypical cadherin 1"/>
    <property type="match status" value="1"/>
</dbReference>
<evidence type="ECO:0000256" key="12">
    <source>
        <dbReference type="ARBA" id="ARBA00023180"/>
    </source>
</evidence>
<dbReference type="SUPFAM" id="SSF57196">
    <property type="entry name" value="EGF/Laminin"/>
    <property type="match status" value="1"/>
</dbReference>
<dbReference type="PRINTS" id="PR00205">
    <property type="entry name" value="CADHERIN"/>
</dbReference>
<evidence type="ECO:0000313" key="19">
    <source>
        <dbReference type="Ensembl" id="ENSSDUP00000015645.1"/>
    </source>
</evidence>
<dbReference type="FunFam" id="2.60.40.60:FF:000053">
    <property type="entry name" value="FAT atypical cadherin 3"/>
    <property type="match status" value="1"/>
</dbReference>
<comment type="subcellular location">
    <subcellularLocation>
        <location evidence="1">Membrane</location>
        <topology evidence="1">Single-pass type I membrane protein</topology>
    </subcellularLocation>
</comment>
<feature type="domain" description="Cadherin" evidence="18">
    <location>
        <begin position="2260"/>
        <end position="2366"/>
    </location>
</feature>
<dbReference type="GO" id="GO:0009887">
    <property type="term" value="P:animal organ morphogenesis"/>
    <property type="evidence" value="ECO:0007669"/>
    <property type="project" value="UniProtKB-ARBA"/>
</dbReference>
<evidence type="ECO:0000256" key="11">
    <source>
        <dbReference type="ARBA" id="ARBA00023157"/>
    </source>
</evidence>
<feature type="chain" id="PRO_5017345306" evidence="15">
    <location>
        <begin position="31"/>
        <end position="4033"/>
    </location>
</feature>
<dbReference type="FunFam" id="2.60.40.60:FF:000024">
    <property type="entry name" value="FAT atypical cadherin 3"/>
    <property type="match status" value="1"/>
</dbReference>
<dbReference type="GO" id="GO:0016358">
    <property type="term" value="P:dendrite development"/>
    <property type="evidence" value="ECO:0007669"/>
    <property type="project" value="UniProtKB-ARBA"/>
</dbReference>
<name>A0A3B4UD52_SERDU</name>
<keyword evidence="11 14" id="KW-1015">Disulfide bond</keyword>
<dbReference type="Gene3D" id="2.60.40.60">
    <property type="entry name" value="Cadherins"/>
    <property type="match status" value="31"/>
</dbReference>
<feature type="domain" description="Cadherin" evidence="18">
    <location>
        <begin position="2367"/>
        <end position="2468"/>
    </location>
</feature>
<evidence type="ECO:0000256" key="4">
    <source>
        <dbReference type="ARBA" id="ARBA00022692"/>
    </source>
</evidence>
<dbReference type="FunFam" id="2.60.40.60:FF:000080">
    <property type="entry name" value="FAT atypical cadherin 1"/>
    <property type="match status" value="1"/>
</dbReference>
<dbReference type="GO" id="GO:0001764">
    <property type="term" value="P:neuron migration"/>
    <property type="evidence" value="ECO:0007669"/>
    <property type="project" value="UniProtKB-ARBA"/>
</dbReference>
<feature type="domain" description="Cadherin" evidence="18">
    <location>
        <begin position="832"/>
        <end position="936"/>
    </location>
</feature>
<feature type="domain" description="Cadherin" evidence="18">
    <location>
        <begin position="474"/>
        <end position="579"/>
    </location>
</feature>
<feature type="domain" description="Laminin G" evidence="16">
    <location>
        <begin position="3728"/>
        <end position="3911"/>
    </location>
</feature>
<dbReference type="FunFam" id="2.60.40.60:FF:000061">
    <property type="entry name" value="FAT atypical cadherin 3"/>
    <property type="match status" value="2"/>
</dbReference>
<evidence type="ECO:0000256" key="10">
    <source>
        <dbReference type="ARBA" id="ARBA00023136"/>
    </source>
</evidence>
<dbReference type="FunFam" id="2.60.40.60:FF:000052">
    <property type="entry name" value="FAT atypical cadherin 1"/>
    <property type="match status" value="1"/>
</dbReference>
<dbReference type="FunFam" id="2.60.40.60:FF:000039">
    <property type="entry name" value="FAT atypical cadherin 3"/>
    <property type="match status" value="1"/>
</dbReference>
<keyword evidence="8" id="KW-0130">Cell adhesion</keyword>
<keyword evidence="9" id="KW-1133">Transmembrane helix</keyword>
<evidence type="ECO:0000256" key="14">
    <source>
        <dbReference type="PROSITE-ProRule" id="PRU00076"/>
    </source>
</evidence>
<feature type="domain" description="Cadherin" evidence="18">
    <location>
        <begin position="937"/>
        <end position="1041"/>
    </location>
</feature>
<dbReference type="FunFam" id="2.60.40.60:FF:000064">
    <property type="entry name" value="FAT atypical cadherin 1"/>
    <property type="match status" value="1"/>
</dbReference>
<dbReference type="FunFam" id="2.60.40.60:FF:000013">
    <property type="entry name" value="Cadherin EGF LAG seven-pass G-type receptor"/>
    <property type="match status" value="3"/>
</dbReference>
<dbReference type="Pfam" id="PF00008">
    <property type="entry name" value="EGF"/>
    <property type="match status" value="1"/>
</dbReference>
<feature type="domain" description="Cadherin" evidence="18">
    <location>
        <begin position="588"/>
        <end position="672"/>
    </location>
</feature>
<comment type="caution">
    <text evidence="14">Lacks conserved residue(s) required for the propagation of feature annotation.</text>
</comment>
<dbReference type="FunFam" id="2.60.40.60:FF:000058">
    <property type="entry name" value="FAT atypical cadherin 3"/>
    <property type="match status" value="1"/>
</dbReference>
<dbReference type="FunFam" id="2.60.40.60:FF:000161">
    <property type="entry name" value="FAT atypical cadherin 1"/>
    <property type="match status" value="1"/>
</dbReference>
<feature type="domain" description="Cadherin" evidence="18">
    <location>
        <begin position="2469"/>
        <end position="2572"/>
    </location>
</feature>
<feature type="domain" description="Cadherin" evidence="18">
    <location>
        <begin position="2989"/>
        <end position="3090"/>
    </location>
</feature>
<feature type="domain" description="EGF-like" evidence="17">
    <location>
        <begin position="3914"/>
        <end position="3951"/>
    </location>
</feature>
<dbReference type="CDD" id="cd00110">
    <property type="entry name" value="LamG"/>
    <property type="match status" value="1"/>
</dbReference>
<keyword evidence="12" id="KW-0325">Glycoprotein</keyword>
<evidence type="ECO:0000256" key="1">
    <source>
        <dbReference type="ARBA" id="ARBA00004479"/>
    </source>
</evidence>
<dbReference type="InterPro" id="IPR020894">
    <property type="entry name" value="Cadherin_CS"/>
</dbReference>
<dbReference type="GO" id="GO:0007156">
    <property type="term" value="P:homophilic cell adhesion via plasma membrane adhesion molecules"/>
    <property type="evidence" value="ECO:0007669"/>
    <property type="project" value="InterPro"/>
</dbReference>
<evidence type="ECO:0000256" key="6">
    <source>
        <dbReference type="ARBA" id="ARBA00022737"/>
    </source>
</evidence>
<evidence type="ECO:0000256" key="7">
    <source>
        <dbReference type="ARBA" id="ARBA00022837"/>
    </source>
</evidence>
<feature type="domain" description="Cadherin" evidence="18">
    <location>
        <begin position="2884"/>
        <end position="2988"/>
    </location>
</feature>
<dbReference type="SMART" id="SM00282">
    <property type="entry name" value="LamG"/>
    <property type="match status" value="1"/>
</dbReference>
<dbReference type="FunFam" id="2.60.40.60:FF:000026">
    <property type="entry name" value="FAT atypical cadherin 1"/>
    <property type="match status" value="1"/>
</dbReference>
<dbReference type="SMART" id="SM00179">
    <property type="entry name" value="EGF_CA"/>
    <property type="match status" value="1"/>
</dbReference>
<evidence type="ECO:0000256" key="15">
    <source>
        <dbReference type="SAM" id="SignalP"/>
    </source>
</evidence>
<keyword evidence="5 15" id="KW-0732">Signal</keyword>
<feature type="domain" description="Cadherin" evidence="18">
    <location>
        <begin position="2573"/>
        <end position="2775"/>
    </location>
</feature>
<feature type="domain" description="Cadherin" evidence="18">
    <location>
        <begin position="1668"/>
        <end position="1765"/>
    </location>
</feature>
<dbReference type="GO" id="GO:0048667">
    <property type="term" value="P:cell morphogenesis involved in neuron differentiation"/>
    <property type="evidence" value="ECO:0007669"/>
    <property type="project" value="UniProtKB-ARBA"/>
</dbReference>
<dbReference type="InterPro" id="IPR013320">
    <property type="entry name" value="ConA-like_dom_sf"/>
</dbReference>
<evidence type="ECO:0000259" key="16">
    <source>
        <dbReference type="PROSITE" id="PS50025"/>
    </source>
</evidence>
<proteinExistence type="predicted"/>
<keyword evidence="4" id="KW-0812">Transmembrane</keyword>
<keyword evidence="7 13" id="KW-0106">Calcium</keyword>
<dbReference type="InterPro" id="IPR002126">
    <property type="entry name" value="Cadherin-like_dom"/>
</dbReference>
<dbReference type="SMART" id="SM00181">
    <property type="entry name" value="EGF"/>
    <property type="match status" value="1"/>
</dbReference>
<feature type="domain" description="Cadherin" evidence="18">
    <location>
        <begin position="3195"/>
        <end position="3299"/>
    </location>
</feature>
<evidence type="ECO:0000313" key="20">
    <source>
        <dbReference type="Proteomes" id="UP000261420"/>
    </source>
</evidence>
<dbReference type="PROSITE" id="PS01186">
    <property type="entry name" value="EGF_2"/>
    <property type="match status" value="1"/>
</dbReference>
<dbReference type="FunFam" id="2.60.40.60:FF:000032">
    <property type="entry name" value="FAT atypical cadherin 1"/>
    <property type="match status" value="1"/>
</dbReference>
<dbReference type="PROSITE" id="PS50268">
    <property type="entry name" value="CADHERIN_2"/>
    <property type="match status" value="29"/>
</dbReference>
<accession>A0A3B4UD52</accession>
<feature type="domain" description="Cadherin" evidence="18">
    <location>
        <begin position="1254"/>
        <end position="1456"/>
    </location>
</feature>
<feature type="domain" description="Cadherin" evidence="18">
    <location>
        <begin position="1953"/>
        <end position="2054"/>
    </location>
</feature>
<dbReference type="Pfam" id="PF00028">
    <property type="entry name" value="Cadherin"/>
    <property type="match status" value="26"/>
</dbReference>
<dbReference type="FunFam" id="2.60.40.60:FF:000051">
    <property type="entry name" value="FAT atypical cadherin 1"/>
    <property type="match status" value="1"/>
</dbReference>
<dbReference type="FunFam" id="2.60.40.60:FF:000059">
    <property type="entry name" value="FAT atypical cadherin 3"/>
    <property type="match status" value="1"/>
</dbReference>
<dbReference type="PANTHER" id="PTHR24026:SF49">
    <property type="entry name" value="PROTOCADHERIN FAT 3"/>
    <property type="match status" value="1"/>
</dbReference>
<dbReference type="OMA" id="NDSPRNG"/>
<dbReference type="CDD" id="cd00054">
    <property type="entry name" value="EGF_CA"/>
    <property type="match status" value="1"/>
</dbReference>
<dbReference type="Pfam" id="PF02210">
    <property type="entry name" value="Laminin_G_2"/>
    <property type="match status" value="1"/>
</dbReference>
<keyword evidence="10" id="KW-0472">Membrane</keyword>
<dbReference type="FunFam" id="2.60.40.60:FF:000041">
    <property type="entry name" value="FAT atypical cadherin 1"/>
    <property type="match status" value="1"/>
</dbReference>
<keyword evidence="3 14" id="KW-0245">EGF-like domain</keyword>
<dbReference type="FunFam" id="2.60.40.60:FF:000037">
    <property type="entry name" value="FAT atypical cadherin 1"/>
    <property type="match status" value="1"/>
</dbReference>
<organism evidence="19 20">
    <name type="scientific">Seriola dumerili</name>
    <name type="common">Greater amberjack</name>
    <name type="synonym">Caranx dumerili</name>
    <dbReference type="NCBI Taxonomy" id="41447"/>
    <lineage>
        <taxon>Eukaryota</taxon>
        <taxon>Metazoa</taxon>
        <taxon>Chordata</taxon>
        <taxon>Craniata</taxon>
        <taxon>Vertebrata</taxon>
        <taxon>Euteleostomi</taxon>
        <taxon>Actinopterygii</taxon>
        <taxon>Neopterygii</taxon>
        <taxon>Teleostei</taxon>
        <taxon>Neoteleostei</taxon>
        <taxon>Acanthomorphata</taxon>
        <taxon>Carangaria</taxon>
        <taxon>Carangiformes</taxon>
        <taxon>Carangidae</taxon>
        <taxon>Seriola</taxon>
    </lineage>
</organism>
<evidence type="ECO:0000256" key="2">
    <source>
        <dbReference type="ARBA" id="ARBA00022473"/>
    </source>
</evidence>
<evidence type="ECO:0000256" key="8">
    <source>
        <dbReference type="ARBA" id="ARBA00022889"/>
    </source>
</evidence>
<dbReference type="GeneTree" id="ENSGT00940000154981"/>
<dbReference type="FunFam" id="2.60.40.60:FF:000065">
    <property type="entry name" value="FAT atypical cadherin 1"/>
    <property type="match status" value="1"/>
</dbReference>
<protein>
    <submittedName>
        <fullName evidence="19">FAT atypical cadherin 3</fullName>
    </submittedName>
</protein>
<dbReference type="GO" id="GO:0005886">
    <property type="term" value="C:plasma membrane"/>
    <property type="evidence" value="ECO:0007669"/>
    <property type="project" value="InterPro"/>
</dbReference>
<feature type="domain" description="Cadherin" evidence="18">
    <location>
        <begin position="1563"/>
        <end position="1667"/>
    </location>
</feature>
<dbReference type="PROSITE" id="PS00232">
    <property type="entry name" value="CADHERIN_1"/>
    <property type="match status" value="14"/>
</dbReference>
<feature type="signal peptide" evidence="15">
    <location>
        <begin position="1"/>
        <end position="30"/>
    </location>
</feature>
<keyword evidence="6" id="KW-0677">Repeat</keyword>
<dbReference type="InterPro" id="IPR001791">
    <property type="entry name" value="Laminin_G"/>
</dbReference>
<feature type="domain" description="Cadherin" evidence="18">
    <location>
        <begin position="46"/>
        <end position="160"/>
    </location>
</feature>
<dbReference type="PANTHER" id="PTHR24026">
    <property type="entry name" value="FAT ATYPICAL CADHERIN-RELATED"/>
    <property type="match status" value="1"/>
</dbReference>
<dbReference type="PROSITE" id="PS50026">
    <property type="entry name" value="EGF_3"/>
    <property type="match status" value="1"/>
</dbReference>
<dbReference type="CDD" id="cd11304">
    <property type="entry name" value="Cadherin_repeat"/>
    <property type="match status" value="28"/>
</dbReference>
<dbReference type="GO" id="GO:0048646">
    <property type="term" value="P:anatomical structure formation involved in morphogenesis"/>
    <property type="evidence" value="ECO:0007669"/>
    <property type="project" value="UniProtKB-ARBA"/>
</dbReference>
<dbReference type="SMART" id="SM00112">
    <property type="entry name" value="CA"/>
    <property type="match status" value="31"/>
</dbReference>
<feature type="domain" description="Cadherin" evidence="18">
    <location>
        <begin position="2776"/>
        <end position="2883"/>
    </location>
</feature>
<evidence type="ECO:0000256" key="3">
    <source>
        <dbReference type="ARBA" id="ARBA00022536"/>
    </source>
</evidence>
<dbReference type="SUPFAM" id="SSF49313">
    <property type="entry name" value="Cadherin-like"/>
    <property type="match status" value="32"/>
</dbReference>
<dbReference type="FunFam" id="2.60.40.60:FF:000021">
    <property type="entry name" value="FAT atypical cadherin 1"/>
    <property type="match status" value="1"/>
</dbReference>
<dbReference type="Gene3D" id="2.10.25.10">
    <property type="entry name" value="Laminin"/>
    <property type="match status" value="1"/>
</dbReference>
<reference evidence="19" key="1">
    <citation type="submission" date="2025-08" db="UniProtKB">
        <authorList>
            <consortium name="Ensembl"/>
        </authorList>
    </citation>
    <scope>IDENTIFICATION</scope>
</reference>
<dbReference type="FunFam" id="2.60.40.60:FF:000015">
    <property type="entry name" value="FAT atypical cadherin 1"/>
    <property type="match status" value="2"/>
</dbReference>
<dbReference type="Gene3D" id="2.60.120.200">
    <property type="match status" value="1"/>
</dbReference>
<feature type="domain" description="Cadherin" evidence="18">
    <location>
        <begin position="1457"/>
        <end position="1562"/>
    </location>
</feature>
<dbReference type="FunFam" id="2.60.40.60:FF:000067">
    <property type="entry name" value="FAT atypical cadherin 1"/>
    <property type="match status" value="1"/>
</dbReference>
<feature type="domain" description="Cadherin" evidence="18">
    <location>
        <begin position="2055"/>
        <end position="2158"/>
    </location>
</feature>
<dbReference type="FunFam" id="2.60.40.60:FF:000066">
    <property type="entry name" value="FAT atypical cadherin 1"/>
    <property type="match status" value="1"/>
</dbReference>
<dbReference type="SUPFAM" id="SSF49899">
    <property type="entry name" value="Concanavalin A-like lectins/glucanases"/>
    <property type="match status" value="1"/>
</dbReference>
<evidence type="ECO:0000256" key="5">
    <source>
        <dbReference type="ARBA" id="ARBA00022729"/>
    </source>
</evidence>
<dbReference type="FunFam" id="2.60.40.60:FF:000165">
    <property type="entry name" value="FAT atypical cadherin 3"/>
    <property type="match status" value="1"/>
</dbReference>
<feature type="domain" description="Cadherin" evidence="18">
    <location>
        <begin position="3407"/>
        <end position="3521"/>
    </location>
</feature>
<evidence type="ECO:0000259" key="18">
    <source>
        <dbReference type="PROSITE" id="PS50268"/>
    </source>
</evidence>
<feature type="domain" description="Cadherin" evidence="18">
    <location>
        <begin position="1049"/>
        <end position="1146"/>
    </location>
</feature>
<evidence type="ECO:0000256" key="9">
    <source>
        <dbReference type="ARBA" id="ARBA00022989"/>
    </source>
</evidence>
<dbReference type="Proteomes" id="UP000261420">
    <property type="component" value="Unplaced"/>
</dbReference>
<feature type="domain" description="Cadherin" evidence="18">
    <location>
        <begin position="1147"/>
        <end position="1253"/>
    </location>
</feature>
<feature type="disulfide bond" evidence="14">
    <location>
        <begin position="3941"/>
        <end position="3950"/>
    </location>
</feature>